<sequence length="151" mass="17094">MSPQLTSSCLQGARLRRTGPPHASTYMFMLVFLSSRTESFGARRSMVVKCIFVVRSRRLPFITVNPESPDRRCRFESSYAQSSISALMLCLYFKLFSLFFFDLTYATFTFCCATLAQSIACRSINPTSSDVNVKAYINTFVILRLPALFVS</sequence>
<comment type="caution">
    <text evidence="1">The sequence shown here is derived from an EMBL/GenBank/DDBJ whole genome shotgun (WGS) entry which is preliminary data.</text>
</comment>
<proteinExistence type="predicted"/>
<evidence type="ECO:0000313" key="2">
    <source>
        <dbReference type="Proteomes" id="UP000719766"/>
    </source>
</evidence>
<dbReference type="RefSeq" id="XP_041156673.1">
    <property type="nucleotide sequence ID" value="XM_041311579.1"/>
</dbReference>
<name>A0A9P7AHG0_9AGAM</name>
<protein>
    <submittedName>
        <fullName evidence="1">Uncharacterized protein</fullName>
    </submittedName>
</protein>
<dbReference type="AlphaFoldDB" id="A0A9P7AHG0"/>
<accession>A0A9P7AHG0</accession>
<gene>
    <name evidence="1" type="ORF">HD556DRAFT_771164</name>
</gene>
<dbReference type="GeneID" id="64605343"/>
<dbReference type="Proteomes" id="UP000719766">
    <property type="component" value="Unassembled WGS sequence"/>
</dbReference>
<evidence type="ECO:0000313" key="1">
    <source>
        <dbReference type="EMBL" id="KAG1789625.1"/>
    </source>
</evidence>
<organism evidence="1 2">
    <name type="scientific">Suillus plorans</name>
    <dbReference type="NCBI Taxonomy" id="116603"/>
    <lineage>
        <taxon>Eukaryota</taxon>
        <taxon>Fungi</taxon>
        <taxon>Dikarya</taxon>
        <taxon>Basidiomycota</taxon>
        <taxon>Agaricomycotina</taxon>
        <taxon>Agaricomycetes</taxon>
        <taxon>Agaricomycetidae</taxon>
        <taxon>Boletales</taxon>
        <taxon>Suillineae</taxon>
        <taxon>Suillaceae</taxon>
        <taxon>Suillus</taxon>
    </lineage>
</organism>
<keyword evidence="2" id="KW-1185">Reference proteome</keyword>
<reference evidence="1" key="1">
    <citation type="journal article" date="2020" name="New Phytol.">
        <title>Comparative genomics reveals dynamic genome evolution in host specialist ectomycorrhizal fungi.</title>
        <authorList>
            <person name="Lofgren L.A."/>
            <person name="Nguyen N.H."/>
            <person name="Vilgalys R."/>
            <person name="Ruytinx J."/>
            <person name="Liao H.L."/>
            <person name="Branco S."/>
            <person name="Kuo A."/>
            <person name="LaButti K."/>
            <person name="Lipzen A."/>
            <person name="Andreopoulos W."/>
            <person name="Pangilinan J."/>
            <person name="Riley R."/>
            <person name="Hundley H."/>
            <person name="Na H."/>
            <person name="Barry K."/>
            <person name="Grigoriev I.V."/>
            <person name="Stajich J.E."/>
            <person name="Kennedy P.G."/>
        </authorList>
    </citation>
    <scope>NUCLEOTIDE SEQUENCE</scope>
    <source>
        <strain evidence="1">S12</strain>
    </source>
</reference>
<dbReference type="EMBL" id="JABBWE010000057">
    <property type="protein sequence ID" value="KAG1789625.1"/>
    <property type="molecule type" value="Genomic_DNA"/>
</dbReference>